<evidence type="ECO:0000313" key="3">
    <source>
        <dbReference type="EMBL" id="GLH99782.1"/>
    </source>
</evidence>
<feature type="region of interest" description="Disordered" evidence="1">
    <location>
        <begin position="168"/>
        <end position="189"/>
    </location>
</feature>
<proteinExistence type="predicted"/>
<organism evidence="3 4">
    <name type="scientific">Phytohabitans aurantiacus</name>
    <dbReference type="NCBI Taxonomy" id="3016789"/>
    <lineage>
        <taxon>Bacteria</taxon>
        <taxon>Bacillati</taxon>
        <taxon>Actinomycetota</taxon>
        <taxon>Actinomycetes</taxon>
        <taxon>Micromonosporales</taxon>
        <taxon>Micromonosporaceae</taxon>
    </lineage>
</organism>
<name>A0ABQ5QZR4_9ACTN</name>
<evidence type="ECO:0008006" key="5">
    <source>
        <dbReference type="Google" id="ProtNLM"/>
    </source>
</evidence>
<feature type="compositionally biased region" description="Pro residues" evidence="1">
    <location>
        <begin position="171"/>
        <end position="181"/>
    </location>
</feature>
<dbReference type="Proteomes" id="UP001144280">
    <property type="component" value="Unassembled WGS sequence"/>
</dbReference>
<dbReference type="RefSeq" id="WP_281899675.1">
    <property type="nucleotide sequence ID" value="NZ_BSDI01000027.1"/>
</dbReference>
<accession>A0ABQ5QZR4</accession>
<gene>
    <name evidence="3" type="ORF">Pa4123_50580</name>
</gene>
<sequence>MPSTGRRVLAASIAATLLTTAAPVQADPVPWAMAPCVTMSSMEPASKHYSTYIVLEGFAVQCDPVVENGGFRLATYSSAAPTGDAPGYNVRLFPSATVGAVRHFGATAVPATVGEYGVCVLAGQLERVACYWVRVASTTAGDLNVVAVPLATDASLVDKDVVTTPYTGTILPPPPKSPPKTNPACGTCF</sequence>
<reference evidence="3" key="1">
    <citation type="submission" date="2022-12" db="EMBL/GenBank/DDBJ databases">
        <title>New Phytohabitans aurantiacus sp. RD004123 nov., an actinomycete isolated from soil.</title>
        <authorList>
            <person name="Triningsih D.W."/>
            <person name="Harunari E."/>
            <person name="Igarashi Y."/>
        </authorList>
    </citation>
    <scope>NUCLEOTIDE SEQUENCE</scope>
    <source>
        <strain evidence="3">RD004123</strain>
    </source>
</reference>
<keyword evidence="4" id="KW-1185">Reference proteome</keyword>
<feature type="signal peptide" evidence="2">
    <location>
        <begin position="1"/>
        <end position="26"/>
    </location>
</feature>
<dbReference type="EMBL" id="BSDI01000027">
    <property type="protein sequence ID" value="GLH99782.1"/>
    <property type="molecule type" value="Genomic_DNA"/>
</dbReference>
<evidence type="ECO:0000313" key="4">
    <source>
        <dbReference type="Proteomes" id="UP001144280"/>
    </source>
</evidence>
<evidence type="ECO:0000256" key="1">
    <source>
        <dbReference type="SAM" id="MobiDB-lite"/>
    </source>
</evidence>
<feature type="chain" id="PRO_5046379129" description="Lipoprotein" evidence="2">
    <location>
        <begin position="27"/>
        <end position="189"/>
    </location>
</feature>
<comment type="caution">
    <text evidence="3">The sequence shown here is derived from an EMBL/GenBank/DDBJ whole genome shotgun (WGS) entry which is preliminary data.</text>
</comment>
<protein>
    <recommendedName>
        <fullName evidence="5">Lipoprotein</fullName>
    </recommendedName>
</protein>
<keyword evidence="2" id="KW-0732">Signal</keyword>
<evidence type="ECO:0000256" key="2">
    <source>
        <dbReference type="SAM" id="SignalP"/>
    </source>
</evidence>